<feature type="chain" id="PRO_5047002736" description="Toxin co-regulated pilus biosynthesis protein Q C-terminal domain-containing protein" evidence="1">
    <location>
        <begin position="30"/>
        <end position="177"/>
    </location>
</feature>
<gene>
    <name evidence="3" type="ORF">LMG26411_04941</name>
</gene>
<dbReference type="EMBL" id="CAJPVI010000033">
    <property type="protein sequence ID" value="CAG2155431.1"/>
    <property type="molecule type" value="Genomic_DNA"/>
</dbReference>
<evidence type="ECO:0000259" key="2">
    <source>
        <dbReference type="Pfam" id="PF10671"/>
    </source>
</evidence>
<comment type="caution">
    <text evidence="3">The sequence shown here is derived from an EMBL/GenBank/DDBJ whole genome shotgun (WGS) entry which is preliminary data.</text>
</comment>
<dbReference type="RefSeq" id="WP_211955860.1">
    <property type="nucleotide sequence ID" value="NZ_CAJPVI010000033.1"/>
</dbReference>
<feature type="signal peptide" evidence="1">
    <location>
        <begin position="1"/>
        <end position="29"/>
    </location>
</feature>
<evidence type="ECO:0000313" key="4">
    <source>
        <dbReference type="Proteomes" id="UP000672657"/>
    </source>
</evidence>
<keyword evidence="1" id="KW-0732">Signal</keyword>
<dbReference type="InterPro" id="IPR018927">
    <property type="entry name" value="Pilus_synth_Q_C"/>
</dbReference>
<sequence>MCHSTRTIRIAAAAASLLSGVVVAPAVHAAQLSTDGWQSLQPARASKAAIDTTLLAANHPTLGASSQPTVQSAVNTAPAVPPAVAPAIAPVVGDVYRLVKGEPLQRQLQKWATRAGWTVAWNVPDGWIVPGDKDYGSDFERAVQRVVEELASNGADLVGDSWRGNRTVIISQNGAAQ</sequence>
<dbReference type="Pfam" id="PF10671">
    <property type="entry name" value="TcpQ"/>
    <property type="match status" value="1"/>
</dbReference>
<feature type="domain" description="Toxin co-regulated pilus biosynthesis protein Q C-terminal" evidence="2">
    <location>
        <begin position="96"/>
        <end position="172"/>
    </location>
</feature>
<evidence type="ECO:0000256" key="1">
    <source>
        <dbReference type="SAM" id="SignalP"/>
    </source>
</evidence>
<reference evidence="3 4" key="1">
    <citation type="submission" date="2021-03" db="EMBL/GenBank/DDBJ databases">
        <authorList>
            <person name="Peeters C."/>
        </authorList>
    </citation>
    <scope>NUCLEOTIDE SEQUENCE [LARGE SCALE GENOMIC DNA]</scope>
    <source>
        <strain evidence="3 4">LMG 26411</strain>
    </source>
</reference>
<keyword evidence="4" id="KW-1185">Reference proteome</keyword>
<dbReference type="Proteomes" id="UP000672657">
    <property type="component" value="Unassembled WGS sequence"/>
</dbReference>
<protein>
    <recommendedName>
        <fullName evidence="2">Toxin co-regulated pilus biosynthesis protein Q C-terminal domain-containing protein</fullName>
    </recommendedName>
</protein>
<accession>A0ABN7Q6Y6</accession>
<name>A0ABN7Q6Y6_9BURK</name>
<organism evidence="3 4">
    <name type="scientific">Cupriavidus numazuensis</name>
    <dbReference type="NCBI Taxonomy" id="221992"/>
    <lineage>
        <taxon>Bacteria</taxon>
        <taxon>Pseudomonadati</taxon>
        <taxon>Pseudomonadota</taxon>
        <taxon>Betaproteobacteria</taxon>
        <taxon>Burkholderiales</taxon>
        <taxon>Burkholderiaceae</taxon>
        <taxon>Cupriavidus</taxon>
    </lineage>
</organism>
<evidence type="ECO:0000313" key="3">
    <source>
        <dbReference type="EMBL" id="CAG2155431.1"/>
    </source>
</evidence>
<proteinExistence type="predicted"/>